<keyword evidence="1" id="KW-1133">Transmembrane helix</keyword>
<sequence length="125" mass="14992">MDDTQKYNIFDTSDIIRNMGALNVLKLQYKYSVPALLCFLVLLYLFFKFRFDVFRIQLYTFSLFGNKHRFFQSLIIQIVIWILIFVNFVSHSPNFWISNDVLTGSFDLYLLLFQPLEETQLSYDE</sequence>
<evidence type="ECO:0000313" key="2">
    <source>
        <dbReference type="EMBL" id="KAJ3444478.1"/>
    </source>
</evidence>
<accession>A0AAV7ZSD2</accession>
<feature type="transmembrane region" description="Helical" evidence="1">
    <location>
        <begin position="70"/>
        <end position="89"/>
    </location>
</feature>
<dbReference type="Proteomes" id="UP001146793">
    <property type="component" value="Unassembled WGS sequence"/>
</dbReference>
<evidence type="ECO:0000313" key="3">
    <source>
        <dbReference type="Proteomes" id="UP001146793"/>
    </source>
</evidence>
<reference evidence="2" key="1">
    <citation type="submission" date="2022-08" db="EMBL/GenBank/DDBJ databases">
        <title>Novel sulphate-reducing endosymbionts in the free-living metamonad Anaeramoeba.</title>
        <authorList>
            <person name="Jerlstrom-Hultqvist J."/>
            <person name="Cepicka I."/>
            <person name="Gallot-Lavallee L."/>
            <person name="Salas-Leiva D."/>
            <person name="Curtis B.A."/>
            <person name="Zahonova K."/>
            <person name="Pipaliya S."/>
            <person name="Dacks J."/>
            <person name="Roger A.J."/>
        </authorList>
    </citation>
    <scope>NUCLEOTIDE SEQUENCE</scope>
    <source>
        <strain evidence="2">Busselton2</strain>
    </source>
</reference>
<dbReference type="AlphaFoldDB" id="A0AAV7ZSD2"/>
<gene>
    <name evidence="2" type="ORF">M0812_10333</name>
</gene>
<keyword evidence="1" id="KW-0812">Transmembrane</keyword>
<organism evidence="2 3">
    <name type="scientific">Anaeramoeba flamelloides</name>
    <dbReference type="NCBI Taxonomy" id="1746091"/>
    <lineage>
        <taxon>Eukaryota</taxon>
        <taxon>Metamonada</taxon>
        <taxon>Anaeramoebidae</taxon>
        <taxon>Anaeramoeba</taxon>
    </lineage>
</organism>
<name>A0AAV7ZSD2_9EUKA</name>
<keyword evidence="1" id="KW-0472">Membrane</keyword>
<proteinExistence type="predicted"/>
<dbReference type="EMBL" id="JANTQA010000023">
    <property type="protein sequence ID" value="KAJ3444478.1"/>
    <property type="molecule type" value="Genomic_DNA"/>
</dbReference>
<feature type="transmembrane region" description="Helical" evidence="1">
    <location>
        <begin position="31"/>
        <end position="49"/>
    </location>
</feature>
<evidence type="ECO:0000256" key="1">
    <source>
        <dbReference type="SAM" id="Phobius"/>
    </source>
</evidence>
<comment type="caution">
    <text evidence="2">The sequence shown here is derived from an EMBL/GenBank/DDBJ whole genome shotgun (WGS) entry which is preliminary data.</text>
</comment>
<protein>
    <submittedName>
        <fullName evidence="2">Uncharacterized protein</fullName>
    </submittedName>
</protein>